<evidence type="ECO:0000256" key="2">
    <source>
        <dbReference type="ARBA" id="ARBA00023002"/>
    </source>
</evidence>
<dbReference type="PIRSF" id="PIRSF000126">
    <property type="entry name" value="11-beta-HSD1"/>
    <property type="match status" value="1"/>
</dbReference>
<evidence type="ECO:0000313" key="4">
    <source>
        <dbReference type="Proteomes" id="UP000256542"/>
    </source>
</evidence>
<proteinExistence type="inferred from homology"/>
<organism evidence="3 4">
    <name type="scientific">Marinomonas pollencensis</name>
    <dbReference type="NCBI Taxonomy" id="491954"/>
    <lineage>
        <taxon>Bacteria</taxon>
        <taxon>Pseudomonadati</taxon>
        <taxon>Pseudomonadota</taxon>
        <taxon>Gammaproteobacteria</taxon>
        <taxon>Oceanospirillales</taxon>
        <taxon>Oceanospirillaceae</taxon>
        <taxon>Marinomonas</taxon>
    </lineage>
</organism>
<evidence type="ECO:0000256" key="1">
    <source>
        <dbReference type="ARBA" id="ARBA00006484"/>
    </source>
</evidence>
<dbReference type="InterPro" id="IPR036291">
    <property type="entry name" value="NAD(P)-bd_dom_sf"/>
</dbReference>
<dbReference type="Pfam" id="PF00106">
    <property type="entry name" value="adh_short"/>
    <property type="match status" value="1"/>
</dbReference>
<evidence type="ECO:0008006" key="5">
    <source>
        <dbReference type="Google" id="ProtNLM"/>
    </source>
</evidence>
<dbReference type="PANTHER" id="PTHR43899:SF13">
    <property type="entry name" value="RH59310P"/>
    <property type="match status" value="1"/>
</dbReference>
<dbReference type="InterPro" id="IPR002347">
    <property type="entry name" value="SDR_fam"/>
</dbReference>
<dbReference type="InterPro" id="IPR051019">
    <property type="entry name" value="VLCFA-Steroid_DH"/>
</dbReference>
<comment type="similarity">
    <text evidence="1">Belongs to the short-chain dehydrogenases/reductases (SDR) family.</text>
</comment>
<reference evidence="3 4" key="1">
    <citation type="submission" date="2018-08" db="EMBL/GenBank/DDBJ databases">
        <title>Genomic Encyclopedia of Type Strains, Phase III (KMG-III): the genomes of soil and plant-associated and newly described type strains.</title>
        <authorList>
            <person name="Whitman W."/>
        </authorList>
    </citation>
    <scope>NUCLEOTIDE SEQUENCE [LARGE SCALE GENOMIC DNA]</scope>
    <source>
        <strain evidence="3 4">CECT 7375</strain>
    </source>
</reference>
<gene>
    <name evidence="3" type="ORF">DFP81_102121</name>
</gene>
<dbReference type="EMBL" id="QUNG01000002">
    <property type="protein sequence ID" value="REG85588.1"/>
    <property type="molecule type" value="Genomic_DNA"/>
</dbReference>
<dbReference type="GO" id="GO:0016491">
    <property type="term" value="F:oxidoreductase activity"/>
    <property type="evidence" value="ECO:0007669"/>
    <property type="project" value="UniProtKB-KW"/>
</dbReference>
<dbReference type="OrthoDB" id="9775296at2"/>
<evidence type="ECO:0000313" key="3">
    <source>
        <dbReference type="EMBL" id="REG85588.1"/>
    </source>
</evidence>
<dbReference type="Proteomes" id="UP000256542">
    <property type="component" value="Unassembled WGS sequence"/>
</dbReference>
<comment type="caution">
    <text evidence="3">The sequence shown here is derived from an EMBL/GenBank/DDBJ whole genome shotgun (WGS) entry which is preliminary data.</text>
</comment>
<protein>
    <recommendedName>
        <fullName evidence="5">Short-subunit dehydrogenase</fullName>
    </recommendedName>
</protein>
<keyword evidence="2" id="KW-0560">Oxidoreductase</keyword>
<sequence length="266" mass="28685">MSFNFKQKYGGWALVTGATSGIGEQMAQQLAEDGMNIVLVARREQELKEYAQTLASQYSVETDVIVADLSTQDGVDKIKATEHDIGLIALSAGLETNGAFEKLDLDAERRLLHVNVNSVMELSHHFSNTMIARGKGGILLVASMFGQMASPYFSTYAGSKSFVINFGQSLYAELKSKGVDVSVLSPGLTKTPMAVSTGVNWKKVPMAARAPEKVAKVGLQGVGKRVLTVPGLRNNIMAFMADLTPRKIMALSMQKILNGALDAKRL</sequence>
<dbReference type="Gene3D" id="3.40.50.720">
    <property type="entry name" value="NAD(P)-binding Rossmann-like Domain"/>
    <property type="match status" value="1"/>
</dbReference>
<dbReference type="PRINTS" id="PR00081">
    <property type="entry name" value="GDHRDH"/>
</dbReference>
<accession>A0A3E0DR43</accession>
<name>A0A3E0DR43_9GAMM</name>
<keyword evidence="4" id="KW-1185">Reference proteome</keyword>
<dbReference type="AlphaFoldDB" id="A0A3E0DR43"/>
<dbReference type="RefSeq" id="WP_059021367.1">
    <property type="nucleotide sequence ID" value="NZ_QUNG01000002.1"/>
</dbReference>
<dbReference type="PANTHER" id="PTHR43899">
    <property type="entry name" value="RH59310P"/>
    <property type="match status" value="1"/>
</dbReference>
<dbReference type="SUPFAM" id="SSF51735">
    <property type="entry name" value="NAD(P)-binding Rossmann-fold domains"/>
    <property type="match status" value="1"/>
</dbReference>